<dbReference type="RefSeq" id="WP_092258776.1">
    <property type="nucleotide sequence ID" value="NZ_CP047199.1"/>
</dbReference>
<protein>
    <recommendedName>
        <fullName evidence="1">MmeI-like C-terminal domain-containing protein</fullName>
    </recommendedName>
</protein>
<feature type="domain" description="MmeI-like C-terminal" evidence="1">
    <location>
        <begin position="29"/>
        <end position="109"/>
    </location>
</feature>
<organism evidence="2 3">
    <name type="scientific">Corynebacterium cystitidis DSM 20524</name>
    <dbReference type="NCBI Taxonomy" id="1121357"/>
    <lineage>
        <taxon>Bacteria</taxon>
        <taxon>Bacillati</taxon>
        <taxon>Actinomycetota</taxon>
        <taxon>Actinomycetes</taxon>
        <taxon>Mycobacteriales</taxon>
        <taxon>Corynebacteriaceae</taxon>
        <taxon>Corynebacterium</taxon>
    </lineage>
</organism>
<dbReference type="Pfam" id="PF20467">
    <property type="entry name" value="MmeI_C"/>
    <property type="match status" value="1"/>
</dbReference>
<dbReference type="InterPro" id="IPR046818">
    <property type="entry name" value="MmeI_C"/>
</dbReference>
<dbReference type="AlphaFoldDB" id="A0A1H9TYY5"/>
<evidence type="ECO:0000313" key="3">
    <source>
        <dbReference type="Proteomes" id="UP000198929"/>
    </source>
</evidence>
<reference evidence="3" key="1">
    <citation type="submission" date="2016-10" db="EMBL/GenBank/DDBJ databases">
        <authorList>
            <person name="Varghese N."/>
            <person name="Submissions S."/>
        </authorList>
    </citation>
    <scope>NUCLEOTIDE SEQUENCE [LARGE SCALE GENOMIC DNA]</scope>
    <source>
        <strain evidence="3">DSM 20524</strain>
    </source>
</reference>
<dbReference type="Proteomes" id="UP000198929">
    <property type="component" value="Unassembled WGS sequence"/>
</dbReference>
<proteinExistence type="predicted"/>
<accession>A0A1H9TYY5</accession>
<name>A0A1H9TYY5_9CORY</name>
<evidence type="ECO:0000259" key="1">
    <source>
        <dbReference type="Pfam" id="PF20467"/>
    </source>
</evidence>
<evidence type="ECO:0000313" key="2">
    <source>
        <dbReference type="EMBL" id="SES02221.1"/>
    </source>
</evidence>
<dbReference type="STRING" id="1121357.SAMN05661109_01620"/>
<sequence length="112" mass="12434">MITLSLSIKDVSARAWSTTFFFPGLDEGRKGDVEKHAQEVLDARAEYEGATLADLYDPDNDWLYPQLTAAHQRLDAAVEAAYAVDFSDLPDAEREAAIVKHLFELYAQAVEG</sequence>
<keyword evidence="3" id="KW-1185">Reference proteome</keyword>
<dbReference type="EMBL" id="FOGQ01000006">
    <property type="protein sequence ID" value="SES02221.1"/>
    <property type="molecule type" value="Genomic_DNA"/>
</dbReference>
<gene>
    <name evidence="2" type="ORF">SAMN05661109_01620</name>
</gene>